<dbReference type="OrthoDB" id="19068at2157"/>
<gene>
    <name evidence="7" type="primary">sdcS</name>
    <name evidence="7" type="ORF">NFRAN_1588</name>
</gene>
<feature type="transmembrane region" description="Helical" evidence="6">
    <location>
        <begin position="87"/>
        <end position="105"/>
    </location>
</feature>
<feature type="transmembrane region" description="Helical" evidence="6">
    <location>
        <begin position="406"/>
        <end position="436"/>
    </location>
</feature>
<dbReference type="Pfam" id="PF00939">
    <property type="entry name" value="Na_sulph_symp"/>
    <property type="match status" value="1"/>
</dbReference>
<feature type="transmembrane region" description="Helical" evidence="6">
    <location>
        <begin position="129"/>
        <end position="162"/>
    </location>
</feature>
<feature type="transmembrane region" description="Helical" evidence="6">
    <location>
        <begin position="448"/>
        <end position="469"/>
    </location>
</feature>
<dbReference type="GeneID" id="39420929"/>
<dbReference type="PANTHER" id="PTHR10283">
    <property type="entry name" value="SOLUTE CARRIER FAMILY 13 MEMBER"/>
    <property type="match status" value="1"/>
</dbReference>
<dbReference type="PROSITE" id="PS01271">
    <property type="entry name" value="NA_SULFATE"/>
    <property type="match status" value="1"/>
</dbReference>
<evidence type="ECO:0000256" key="4">
    <source>
        <dbReference type="ARBA" id="ARBA00022989"/>
    </source>
</evidence>
<dbReference type="GO" id="GO:0015141">
    <property type="term" value="F:succinate transmembrane transporter activity"/>
    <property type="evidence" value="ECO:0007669"/>
    <property type="project" value="UniProtKB-ARBA"/>
</dbReference>
<feature type="transmembrane region" description="Helical" evidence="6">
    <location>
        <begin position="53"/>
        <end position="75"/>
    </location>
</feature>
<feature type="transmembrane region" description="Helical" evidence="6">
    <location>
        <begin position="359"/>
        <end position="386"/>
    </location>
</feature>
<feature type="transmembrane region" description="Helical" evidence="6">
    <location>
        <begin position="489"/>
        <end position="512"/>
    </location>
</feature>
<comment type="subcellular location">
    <subcellularLocation>
        <location evidence="1">Membrane</location>
        <topology evidence="1">Multi-pass membrane protein</topology>
    </subcellularLocation>
</comment>
<feature type="transmembrane region" description="Helical" evidence="6">
    <location>
        <begin position="174"/>
        <end position="197"/>
    </location>
</feature>
<dbReference type="InterPro" id="IPR001898">
    <property type="entry name" value="SLC13A/DASS"/>
</dbReference>
<feature type="transmembrane region" description="Helical" evidence="6">
    <location>
        <begin position="273"/>
        <end position="291"/>
    </location>
</feature>
<feature type="transmembrane region" description="Helical" evidence="6">
    <location>
        <begin position="12"/>
        <end position="33"/>
    </location>
</feature>
<dbReference type="PANTHER" id="PTHR10283:SF82">
    <property type="entry name" value="SOLUTE CARRIER FAMILY 13 MEMBER 2"/>
    <property type="match status" value="1"/>
</dbReference>
<evidence type="ECO:0000256" key="2">
    <source>
        <dbReference type="ARBA" id="ARBA00022448"/>
    </source>
</evidence>
<feature type="transmembrane region" description="Helical" evidence="6">
    <location>
        <begin position="303"/>
        <end position="319"/>
    </location>
</feature>
<sequence length="513" mass="56121">MQNSTDGKKDIRISKIGLGLGPVIFCILIFIPIEGLTFEAKVVLALTFWMSTWWITEAIPIYVTAFLPLIVFPILNIMTLQKLSNAYADSIIFLFLGGFILAKAIENVNLHKRFAMNILKIFGTNPRYIIGAFMIIAAVLSGWISNTATTMLMLPIALAIITQLGNENNRNDRFGTYLLLSMAYSASIGGMATLIGTPPNAIFASLSESLLNIEVSFGKWMLIGVPTSLAILGLLWLYIVKVGKIGNSPIVEGKNTILKNLSELGRMNTDEKTVTCIFIGTAIAWITRSLFWKDLFPMVDDATIALISALLFFIIPSFSKKRLFTDTSYIDKENEDKKDIVNPELHKSRKTKRINSRLLDWKTAVTIPWGILVLIGGGLALASGFTETGLDKYIAENLSFLEGMPFIIIILIMLVVTVFAGEVISNTATAALLLPISASLATTLSIDPLLLMVPVTIATSIGFIMPVATPPNAIVFSSEYVTTRKMAKIGLPLDLIGIAGVTIMTVILVPWIF</sequence>
<evidence type="ECO:0000313" key="8">
    <source>
        <dbReference type="Proteomes" id="UP000294299"/>
    </source>
</evidence>
<reference evidence="7 8" key="1">
    <citation type="submission" date="2019-02" db="EMBL/GenBank/DDBJ databases">
        <authorList>
            <person name="Lehtovirta-Morley E L."/>
        </authorList>
    </citation>
    <scope>NUCLEOTIDE SEQUENCE [LARGE SCALE GENOMIC DNA]</scope>
    <source>
        <strain evidence="7">NFRAN1</strain>
    </source>
</reference>
<evidence type="ECO:0000256" key="3">
    <source>
        <dbReference type="ARBA" id="ARBA00022692"/>
    </source>
</evidence>
<keyword evidence="2" id="KW-0813">Transport</keyword>
<evidence type="ECO:0000256" key="5">
    <source>
        <dbReference type="ARBA" id="ARBA00023136"/>
    </source>
</evidence>
<proteinExistence type="predicted"/>
<dbReference type="Proteomes" id="UP000294299">
    <property type="component" value="Chromosome NFRAN"/>
</dbReference>
<dbReference type="EMBL" id="LR216287">
    <property type="protein sequence ID" value="VFJ13910.1"/>
    <property type="molecule type" value="Genomic_DNA"/>
</dbReference>
<dbReference type="GO" id="GO:0005886">
    <property type="term" value="C:plasma membrane"/>
    <property type="evidence" value="ECO:0007669"/>
    <property type="project" value="TreeGrafter"/>
</dbReference>
<keyword evidence="5 6" id="KW-0472">Membrane</keyword>
<dbReference type="AlphaFoldDB" id="A0A484I873"/>
<name>A0A484I873_9ARCH</name>
<keyword evidence="8" id="KW-1185">Reference proteome</keyword>
<organism evidence="7 8">
    <name type="scientific">Candidatus Nitrosocosmicus franklandianus</name>
    <dbReference type="NCBI Taxonomy" id="1798806"/>
    <lineage>
        <taxon>Archaea</taxon>
        <taxon>Nitrososphaerota</taxon>
        <taxon>Nitrososphaeria</taxon>
        <taxon>Nitrososphaerales</taxon>
        <taxon>Nitrososphaeraceae</taxon>
        <taxon>Candidatus Nitrosocosmicus</taxon>
    </lineage>
</organism>
<accession>A0A484I873</accession>
<protein>
    <submittedName>
        <fullName evidence="7">Sodium-dependent dicarboxylate transporter SdcS</fullName>
    </submittedName>
</protein>
<dbReference type="InterPro" id="IPR031312">
    <property type="entry name" value="Na/sul_symport_CS"/>
</dbReference>
<evidence type="ECO:0000313" key="7">
    <source>
        <dbReference type="EMBL" id="VFJ13910.1"/>
    </source>
</evidence>
<feature type="transmembrane region" description="Helical" evidence="6">
    <location>
        <begin position="217"/>
        <end position="239"/>
    </location>
</feature>
<dbReference type="KEGG" id="nfn:NFRAN_1588"/>
<keyword evidence="4 6" id="KW-1133">Transmembrane helix</keyword>
<keyword evidence="3 6" id="KW-0812">Transmembrane</keyword>
<evidence type="ECO:0000256" key="6">
    <source>
        <dbReference type="SAM" id="Phobius"/>
    </source>
</evidence>
<evidence type="ECO:0000256" key="1">
    <source>
        <dbReference type="ARBA" id="ARBA00004141"/>
    </source>
</evidence>
<dbReference type="RefSeq" id="WP_172602183.1">
    <property type="nucleotide sequence ID" value="NZ_LR216287.1"/>
</dbReference>
<dbReference type="CDD" id="cd01115">
    <property type="entry name" value="SLC13_permease"/>
    <property type="match status" value="1"/>
</dbReference>